<dbReference type="RefSeq" id="WP_138088255.1">
    <property type="nucleotide sequence ID" value="NZ_VAUV01000019.1"/>
</dbReference>
<proteinExistence type="predicted"/>
<sequence length="506" mass="57111">MNYRAVALWMVIGGILCSNAAIVAADGYFEIQVVDEQTGKGVPLVELKTVNHLRYVTDNAGRVAFYEPGLMNETVFFSVSSHGYEMKKDGFGIAGIRLEVKEGGRAEIKVKRLNIAERLYRSTGQGLYRDSVMLKKEVPLKEPLGMGGVVGQDSVSGVPYRGKIYWFWGDTSRISYPLGLFRMAGATSELPGGAGLPFSEGIDYQYFTGKDGFCRAMVEVANPEGVVWAFGFATVPDKAGNERLVCHYSRRKGLTGEMEHGMMVYNDEREIFEVATVLDLVEKWRFLDGQPVKVSVDGVDYLYSGVPFPTVRVPATLEAVLDSTKYEAFRAEVKGGETRWQWTKDAGPSSVNEVWDWWKAGLMKGEQARFLPLDGGDPESKRRVRPHTGSVRWNPFRKKWVMIAVEHAYHEGKEYASPLGEVWYSEADAPEGPFEKAVKILTHQRMTFYNPVHHDFFDEEGGRVIYFEGTYTNQFVESEPTPGYDYNQIMYRLDLNDPRLVKVFQQ</sequence>
<feature type="chain" id="PRO_5024346782" description="Carboxypeptidase regulatory-like domain-containing protein" evidence="1">
    <location>
        <begin position="21"/>
        <end position="506"/>
    </location>
</feature>
<dbReference type="Proteomes" id="UP000306196">
    <property type="component" value="Unassembled WGS sequence"/>
</dbReference>
<dbReference type="AlphaFoldDB" id="A0A5R8K8Y6"/>
<gene>
    <name evidence="2" type="ORF">FEM03_20900</name>
</gene>
<organism evidence="2 3">
    <name type="scientific">Phragmitibacter flavus</name>
    <dbReference type="NCBI Taxonomy" id="2576071"/>
    <lineage>
        <taxon>Bacteria</taxon>
        <taxon>Pseudomonadati</taxon>
        <taxon>Verrucomicrobiota</taxon>
        <taxon>Verrucomicrobiia</taxon>
        <taxon>Verrucomicrobiales</taxon>
        <taxon>Verrucomicrobiaceae</taxon>
        <taxon>Phragmitibacter</taxon>
    </lineage>
</organism>
<accession>A0A5R8K8Y6</accession>
<reference evidence="2 3" key="1">
    <citation type="submission" date="2019-05" db="EMBL/GenBank/DDBJ databases">
        <title>Verrucobacter flavum gen. nov., sp. nov. a new member of the family Verrucomicrobiaceae.</title>
        <authorList>
            <person name="Szuroczki S."/>
            <person name="Abbaszade G."/>
            <person name="Szabo A."/>
            <person name="Felfoldi T."/>
            <person name="Schumann P."/>
            <person name="Boka K."/>
            <person name="Keki Z."/>
            <person name="Toumi M."/>
            <person name="Toth E."/>
        </authorList>
    </citation>
    <scope>NUCLEOTIDE SEQUENCE [LARGE SCALE GENOMIC DNA]</scope>
    <source>
        <strain evidence="2 3">MG-N-17</strain>
    </source>
</reference>
<evidence type="ECO:0008006" key="4">
    <source>
        <dbReference type="Google" id="ProtNLM"/>
    </source>
</evidence>
<keyword evidence="1" id="KW-0732">Signal</keyword>
<feature type="signal peptide" evidence="1">
    <location>
        <begin position="1"/>
        <end position="20"/>
    </location>
</feature>
<protein>
    <recommendedName>
        <fullName evidence="4">Carboxypeptidase regulatory-like domain-containing protein</fullName>
    </recommendedName>
</protein>
<dbReference type="OrthoDB" id="210667at2"/>
<keyword evidence="3" id="KW-1185">Reference proteome</keyword>
<comment type="caution">
    <text evidence="2">The sequence shown here is derived from an EMBL/GenBank/DDBJ whole genome shotgun (WGS) entry which is preliminary data.</text>
</comment>
<evidence type="ECO:0000313" key="2">
    <source>
        <dbReference type="EMBL" id="TLD68794.1"/>
    </source>
</evidence>
<evidence type="ECO:0000313" key="3">
    <source>
        <dbReference type="Proteomes" id="UP000306196"/>
    </source>
</evidence>
<evidence type="ECO:0000256" key="1">
    <source>
        <dbReference type="SAM" id="SignalP"/>
    </source>
</evidence>
<dbReference type="EMBL" id="VAUV01000019">
    <property type="protein sequence ID" value="TLD68794.1"/>
    <property type="molecule type" value="Genomic_DNA"/>
</dbReference>
<name>A0A5R8K8Y6_9BACT</name>